<reference evidence="13 14" key="1">
    <citation type="journal article" date="2014" name="Nat. Commun.">
        <title>Klebsormidium flaccidum genome reveals primary factors for plant terrestrial adaptation.</title>
        <authorList>
            <person name="Hori K."/>
            <person name="Maruyama F."/>
            <person name="Fujisawa T."/>
            <person name="Togashi T."/>
            <person name="Yamamoto N."/>
            <person name="Seo M."/>
            <person name="Sato S."/>
            <person name="Yamada T."/>
            <person name="Mori H."/>
            <person name="Tajima N."/>
            <person name="Moriyama T."/>
            <person name="Ikeuchi M."/>
            <person name="Watanabe M."/>
            <person name="Wada H."/>
            <person name="Kobayashi K."/>
            <person name="Saito M."/>
            <person name="Masuda T."/>
            <person name="Sasaki-Sekimoto Y."/>
            <person name="Mashiguchi K."/>
            <person name="Awai K."/>
            <person name="Shimojima M."/>
            <person name="Masuda S."/>
            <person name="Iwai M."/>
            <person name="Nobusawa T."/>
            <person name="Narise T."/>
            <person name="Kondo S."/>
            <person name="Saito H."/>
            <person name="Sato R."/>
            <person name="Murakawa M."/>
            <person name="Ihara Y."/>
            <person name="Oshima-Yamada Y."/>
            <person name="Ohtaka K."/>
            <person name="Satoh M."/>
            <person name="Sonobe K."/>
            <person name="Ishii M."/>
            <person name="Ohtani R."/>
            <person name="Kanamori-Sato M."/>
            <person name="Honoki R."/>
            <person name="Miyazaki D."/>
            <person name="Mochizuki H."/>
            <person name="Umetsu J."/>
            <person name="Higashi K."/>
            <person name="Shibata D."/>
            <person name="Kamiya Y."/>
            <person name="Sato N."/>
            <person name="Nakamura Y."/>
            <person name="Tabata S."/>
            <person name="Ida S."/>
            <person name="Kurokawa K."/>
            <person name="Ohta H."/>
        </authorList>
    </citation>
    <scope>NUCLEOTIDE SEQUENCE [LARGE SCALE GENOMIC DNA]</scope>
    <source>
        <strain evidence="13 14">NIES-2285</strain>
    </source>
</reference>
<dbReference type="PANTHER" id="PTHR10196:SF80">
    <property type="entry name" value="D-RIBULOSE KINASE"/>
    <property type="match status" value="1"/>
</dbReference>
<dbReference type="Pfam" id="PF00370">
    <property type="entry name" value="FGGY_N"/>
    <property type="match status" value="1"/>
</dbReference>
<dbReference type="EC" id="2.7.1.47" evidence="8"/>
<comment type="similarity">
    <text evidence="2">Belongs to the FGGY kinase family.</text>
</comment>
<sequence length="464" mass="49949">MSLRGETKGQNQGADGPPAQDSWYMGLDFGTSGARVMVIDDDGSIQANAKESYPEGASADWARAWEDTLHHLLSDLPADVKAATRSISFDGTSATTMIVDRQSGESLSPPFLYNASCPDALPAVAAMAPKHHTVTTGTSTLCKLVSWYWHEHQHNREGGKDSVDGIADRAALLHQADWLAFLLHGVMGVSDYNNALKLGYDPAREEYPDWLAFQPFAGMLPRIVAPGSVIGAVTKELADRHGFPEDCVVCAGTTDSIAAFLAAEPSQPGEAVTSLGSTLAVKLLSTERVDDARFGIYSHRLNDTWLVGGASNTGGAVLRTLFTDEQLAELTEKIDASQESKLRYYPLVKPGERFPVADPHLEPCLRPRPDDDAEFLHGILESTARIEGEAYRLLQELGASPLTRVYTAGGGAVNDKWTAIRARVLGVPVEPSPQTEAAYGAALLARQGARQRAGSHKQMQQTAK</sequence>
<evidence type="ECO:0000259" key="12">
    <source>
        <dbReference type="Pfam" id="PF02782"/>
    </source>
</evidence>
<accession>A0A1Y1IJR5</accession>
<dbReference type="Proteomes" id="UP000054558">
    <property type="component" value="Unassembled WGS sequence"/>
</dbReference>
<keyword evidence="5 13" id="KW-0418">Kinase</keyword>
<dbReference type="GO" id="GO:0005997">
    <property type="term" value="P:xylulose metabolic process"/>
    <property type="evidence" value="ECO:0000318"/>
    <property type="project" value="GO_Central"/>
</dbReference>
<dbReference type="GO" id="GO:0019150">
    <property type="term" value="F:D-ribulokinase activity"/>
    <property type="evidence" value="ECO:0000318"/>
    <property type="project" value="GO_Central"/>
</dbReference>
<dbReference type="InterPro" id="IPR018484">
    <property type="entry name" value="FGGY_N"/>
</dbReference>
<protein>
    <recommendedName>
        <fullName evidence="9">D-ribulose kinase</fullName>
        <ecNumber evidence="8">2.7.1.47</ecNumber>
    </recommendedName>
</protein>
<organism evidence="13 14">
    <name type="scientific">Klebsormidium nitens</name>
    <name type="common">Green alga</name>
    <name type="synonym">Ulothrix nitens</name>
    <dbReference type="NCBI Taxonomy" id="105231"/>
    <lineage>
        <taxon>Eukaryota</taxon>
        <taxon>Viridiplantae</taxon>
        <taxon>Streptophyta</taxon>
        <taxon>Klebsormidiophyceae</taxon>
        <taxon>Klebsormidiales</taxon>
        <taxon>Klebsormidiaceae</taxon>
        <taxon>Klebsormidium</taxon>
    </lineage>
</organism>
<evidence type="ECO:0000256" key="6">
    <source>
        <dbReference type="ARBA" id="ARBA00022840"/>
    </source>
</evidence>
<dbReference type="GO" id="GO:0005524">
    <property type="term" value="F:ATP binding"/>
    <property type="evidence" value="ECO:0007669"/>
    <property type="project" value="UniProtKB-KW"/>
</dbReference>
<feature type="domain" description="Carbohydrate kinase FGGY C-terminal" evidence="12">
    <location>
        <begin position="299"/>
        <end position="445"/>
    </location>
</feature>
<dbReference type="InterPro" id="IPR018485">
    <property type="entry name" value="FGGY_C"/>
</dbReference>
<name>A0A1Y1IJR5_KLENI</name>
<keyword evidence="4" id="KW-0547">Nucleotide-binding</keyword>
<evidence type="ECO:0000256" key="5">
    <source>
        <dbReference type="ARBA" id="ARBA00022777"/>
    </source>
</evidence>
<feature type="domain" description="Carbohydrate kinase FGGY N-terminal" evidence="11">
    <location>
        <begin position="24"/>
        <end position="261"/>
    </location>
</feature>
<evidence type="ECO:0000256" key="2">
    <source>
        <dbReference type="ARBA" id="ARBA00009156"/>
    </source>
</evidence>
<evidence type="ECO:0000256" key="10">
    <source>
        <dbReference type="SAM" id="MobiDB-lite"/>
    </source>
</evidence>
<evidence type="ECO:0000259" key="11">
    <source>
        <dbReference type="Pfam" id="PF00370"/>
    </source>
</evidence>
<dbReference type="OMA" id="FLHQADW"/>
<evidence type="ECO:0000256" key="3">
    <source>
        <dbReference type="ARBA" id="ARBA00022679"/>
    </source>
</evidence>
<dbReference type="Gene3D" id="3.30.420.40">
    <property type="match status" value="2"/>
</dbReference>
<feature type="region of interest" description="Disordered" evidence="10">
    <location>
        <begin position="1"/>
        <end position="24"/>
    </location>
</feature>
<comment type="catalytic activity">
    <reaction evidence="7">
        <text>D-ribulose + ATP = D-ribulose 5-phosphate + ADP + H(+)</text>
        <dbReference type="Rhea" id="RHEA:17601"/>
        <dbReference type="ChEBI" id="CHEBI:15378"/>
        <dbReference type="ChEBI" id="CHEBI:17173"/>
        <dbReference type="ChEBI" id="CHEBI:30616"/>
        <dbReference type="ChEBI" id="CHEBI:58121"/>
        <dbReference type="ChEBI" id="CHEBI:456216"/>
        <dbReference type="EC" id="2.7.1.47"/>
    </reaction>
</comment>
<keyword evidence="14" id="KW-1185">Reference proteome</keyword>
<evidence type="ECO:0000313" key="13">
    <source>
        <dbReference type="EMBL" id="GAQ91034.1"/>
    </source>
</evidence>
<dbReference type="FunFam" id="3.30.420.40:FF:000180">
    <property type="entry name" value="D-ribulose kinase isoform X1"/>
    <property type="match status" value="1"/>
</dbReference>
<evidence type="ECO:0000256" key="9">
    <source>
        <dbReference type="ARBA" id="ARBA00072590"/>
    </source>
</evidence>
<dbReference type="Pfam" id="PF02782">
    <property type="entry name" value="FGGY_C"/>
    <property type="match status" value="1"/>
</dbReference>
<keyword evidence="6" id="KW-0067">ATP-binding</keyword>
<dbReference type="STRING" id="105231.A0A1Y1IJR5"/>
<evidence type="ECO:0000256" key="4">
    <source>
        <dbReference type="ARBA" id="ARBA00022741"/>
    </source>
</evidence>
<dbReference type="InterPro" id="IPR043129">
    <property type="entry name" value="ATPase_NBD"/>
</dbReference>
<evidence type="ECO:0000256" key="1">
    <source>
        <dbReference type="ARBA" id="ARBA00001968"/>
    </source>
</evidence>
<dbReference type="CDD" id="cd07783">
    <property type="entry name" value="ASKHA_NBD_FGGY_SePSK_AtXK1-like"/>
    <property type="match status" value="1"/>
</dbReference>
<dbReference type="GO" id="GO:0004856">
    <property type="term" value="F:D-xylulokinase activity"/>
    <property type="evidence" value="ECO:0000318"/>
    <property type="project" value="GO_Central"/>
</dbReference>
<dbReference type="GO" id="GO:0005829">
    <property type="term" value="C:cytosol"/>
    <property type="evidence" value="ECO:0000318"/>
    <property type="project" value="GO_Central"/>
</dbReference>
<dbReference type="AlphaFoldDB" id="A0A1Y1IJR5"/>
<evidence type="ECO:0000313" key="14">
    <source>
        <dbReference type="Proteomes" id="UP000054558"/>
    </source>
</evidence>
<dbReference type="FunFam" id="3.30.420.40:FF:000220">
    <property type="entry name" value="D-ribulose kinase"/>
    <property type="match status" value="1"/>
</dbReference>
<gene>
    <name evidence="13" type="ORF">KFL_007170010</name>
</gene>
<dbReference type="PANTHER" id="PTHR10196">
    <property type="entry name" value="SUGAR KINASE"/>
    <property type="match status" value="1"/>
</dbReference>
<dbReference type="EMBL" id="DF237666">
    <property type="protein sequence ID" value="GAQ91034.1"/>
    <property type="molecule type" value="Genomic_DNA"/>
</dbReference>
<evidence type="ECO:0000256" key="7">
    <source>
        <dbReference type="ARBA" id="ARBA00051146"/>
    </source>
</evidence>
<proteinExistence type="inferred from homology"/>
<comment type="cofactor">
    <cofactor evidence="1">
        <name>a divalent metal cation</name>
        <dbReference type="ChEBI" id="CHEBI:60240"/>
    </cofactor>
</comment>
<dbReference type="OrthoDB" id="10262702at2759"/>
<dbReference type="SUPFAM" id="SSF53067">
    <property type="entry name" value="Actin-like ATPase domain"/>
    <property type="match status" value="2"/>
</dbReference>
<evidence type="ECO:0000256" key="8">
    <source>
        <dbReference type="ARBA" id="ARBA00066370"/>
    </source>
</evidence>
<keyword evidence="3" id="KW-0808">Transferase</keyword>